<reference evidence="3 4" key="2">
    <citation type="submission" date="2024-07" db="EMBL/GenBank/DDBJ databases">
        <authorList>
            <person name="Akdeniz Z."/>
        </authorList>
    </citation>
    <scope>NUCLEOTIDE SEQUENCE [LARGE SCALE GENOMIC DNA]</scope>
</reference>
<proteinExistence type="predicted"/>
<reference evidence="2" key="1">
    <citation type="submission" date="2023-06" db="EMBL/GenBank/DDBJ databases">
        <authorList>
            <person name="Kurt Z."/>
        </authorList>
    </citation>
    <scope>NUCLEOTIDE SEQUENCE</scope>
</reference>
<gene>
    <name evidence="2" type="ORF">HINF_LOCUS43070</name>
    <name evidence="3" type="ORF">HINF_LOCUS5256</name>
</gene>
<keyword evidence="4" id="KW-1185">Reference proteome</keyword>
<organism evidence="2">
    <name type="scientific">Hexamita inflata</name>
    <dbReference type="NCBI Taxonomy" id="28002"/>
    <lineage>
        <taxon>Eukaryota</taxon>
        <taxon>Metamonada</taxon>
        <taxon>Diplomonadida</taxon>
        <taxon>Hexamitidae</taxon>
        <taxon>Hexamitinae</taxon>
        <taxon>Hexamita</taxon>
    </lineage>
</organism>
<sequence>MILPLSQLILEHVQIQYRFDSLQSGGIVFSSIHDKINFEISNICLIGYQLKDSVSNGYLIYQASMLLKIYINNVIVCSNIENSIDPSLISLLQLTNSPQLTCNNVCHQLSVVYGLCQLDLTYGQTNLNQTLSCHYPFEFDGLNCICSKGYLLNTTHCVNIISQLDILEDYINNNINQTQQYIINNVSTLSQLVDLKIQQLDSYIKENATILSNNIVQVNQSLIQIITSVNTTILAVTDKLQQDIQGLNQDLISTNNIVNQKLQLFNTNQQAINASLNQVLVRLDQLDQKLNQQITDLSEHKQQVITQLTDINTVNQQQNTQITDLQNQVNSIQRSTVQVGLGQNCGTVLTVCSNGNCGFMQAGSPNGKTSNNRSCPGNGR</sequence>
<dbReference type="EMBL" id="CATOUU010000865">
    <property type="protein sequence ID" value="CAI9955425.1"/>
    <property type="molecule type" value="Genomic_DNA"/>
</dbReference>
<dbReference type="EMBL" id="CAXDID020000010">
    <property type="protein sequence ID" value="CAL5979109.1"/>
    <property type="molecule type" value="Genomic_DNA"/>
</dbReference>
<accession>A0AA86QAQ0</accession>
<evidence type="ECO:0000313" key="2">
    <source>
        <dbReference type="EMBL" id="CAI9955425.1"/>
    </source>
</evidence>
<evidence type="ECO:0000313" key="4">
    <source>
        <dbReference type="Proteomes" id="UP001642409"/>
    </source>
</evidence>
<dbReference type="Proteomes" id="UP001642409">
    <property type="component" value="Unassembled WGS sequence"/>
</dbReference>
<protein>
    <submittedName>
        <fullName evidence="3">Hypothetical_protein</fullName>
    </submittedName>
</protein>
<feature type="coiled-coil region" evidence="1">
    <location>
        <begin position="283"/>
        <end position="335"/>
    </location>
</feature>
<dbReference type="AlphaFoldDB" id="A0AA86QAQ0"/>
<comment type="caution">
    <text evidence="2">The sequence shown here is derived from an EMBL/GenBank/DDBJ whole genome shotgun (WGS) entry which is preliminary data.</text>
</comment>
<evidence type="ECO:0000256" key="1">
    <source>
        <dbReference type="SAM" id="Coils"/>
    </source>
</evidence>
<evidence type="ECO:0000313" key="3">
    <source>
        <dbReference type="EMBL" id="CAL5979109.1"/>
    </source>
</evidence>
<keyword evidence="1" id="KW-0175">Coiled coil</keyword>
<name>A0AA86QAQ0_9EUKA</name>